<proteinExistence type="predicted"/>
<keyword evidence="3" id="KW-1185">Reference proteome</keyword>
<evidence type="ECO:0000256" key="1">
    <source>
        <dbReference type="SAM" id="MobiDB-lite"/>
    </source>
</evidence>
<reference evidence="2" key="2">
    <citation type="submission" date="2022-01" db="EMBL/GenBank/DDBJ databases">
        <authorList>
            <person name="Yamashiro T."/>
            <person name="Shiraishi A."/>
            <person name="Satake H."/>
            <person name="Nakayama K."/>
        </authorList>
    </citation>
    <scope>NUCLEOTIDE SEQUENCE</scope>
</reference>
<feature type="region of interest" description="Disordered" evidence="1">
    <location>
        <begin position="40"/>
        <end position="78"/>
    </location>
</feature>
<feature type="compositionally biased region" description="Basic and acidic residues" evidence="1">
    <location>
        <begin position="13"/>
        <end position="23"/>
    </location>
</feature>
<organism evidence="2 3">
    <name type="scientific">Tanacetum coccineum</name>
    <dbReference type="NCBI Taxonomy" id="301880"/>
    <lineage>
        <taxon>Eukaryota</taxon>
        <taxon>Viridiplantae</taxon>
        <taxon>Streptophyta</taxon>
        <taxon>Embryophyta</taxon>
        <taxon>Tracheophyta</taxon>
        <taxon>Spermatophyta</taxon>
        <taxon>Magnoliopsida</taxon>
        <taxon>eudicotyledons</taxon>
        <taxon>Gunneridae</taxon>
        <taxon>Pentapetalae</taxon>
        <taxon>asterids</taxon>
        <taxon>campanulids</taxon>
        <taxon>Asterales</taxon>
        <taxon>Asteraceae</taxon>
        <taxon>Asteroideae</taxon>
        <taxon>Anthemideae</taxon>
        <taxon>Anthemidinae</taxon>
        <taxon>Tanacetum</taxon>
    </lineage>
</organism>
<comment type="caution">
    <text evidence="2">The sequence shown here is derived from an EMBL/GenBank/DDBJ whole genome shotgun (WGS) entry which is preliminary data.</text>
</comment>
<protein>
    <submittedName>
        <fullName evidence="2">Uncharacterized protein</fullName>
    </submittedName>
</protein>
<sequence>MKEVIVLSDDDTSSDHDTSKDSQDYMLEYSSEDLINFMSSRWQYSKQTQEEEPKPTEEEDPLPIDVPRQTKEEDPLPLDIVYPLPEIASNVDF</sequence>
<gene>
    <name evidence="2" type="ORF">Tco_1017475</name>
</gene>
<dbReference type="Proteomes" id="UP001151760">
    <property type="component" value="Unassembled WGS sequence"/>
</dbReference>
<evidence type="ECO:0000313" key="3">
    <source>
        <dbReference type="Proteomes" id="UP001151760"/>
    </source>
</evidence>
<accession>A0ABQ5FRU3</accession>
<dbReference type="EMBL" id="BQNB010017677">
    <property type="protein sequence ID" value="GJT65995.1"/>
    <property type="molecule type" value="Genomic_DNA"/>
</dbReference>
<reference evidence="2" key="1">
    <citation type="journal article" date="2022" name="Int. J. Mol. Sci.">
        <title>Draft Genome of Tanacetum Coccineum: Genomic Comparison of Closely Related Tanacetum-Family Plants.</title>
        <authorList>
            <person name="Yamashiro T."/>
            <person name="Shiraishi A."/>
            <person name="Nakayama K."/>
            <person name="Satake H."/>
        </authorList>
    </citation>
    <scope>NUCLEOTIDE SEQUENCE</scope>
</reference>
<evidence type="ECO:0000313" key="2">
    <source>
        <dbReference type="EMBL" id="GJT65995.1"/>
    </source>
</evidence>
<name>A0ABQ5FRU3_9ASTR</name>
<feature type="region of interest" description="Disordered" evidence="1">
    <location>
        <begin position="1"/>
        <end position="23"/>
    </location>
</feature>